<dbReference type="AlphaFoldDB" id="A0A2N9FDQ4"/>
<dbReference type="InterPro" id="IPR000504">
    <property type="entry name" value="RRM_dom"/>
</dbReference>
<sequence>MELNPGAGPEASQHQNKVGGALLALKGIFTNIKEKMLGIPPQNQITSEKSDSAADRRASEVITTQNTPHNTEFESHLTGESSSRDLVDAKASELTKTSTCPNKSYRTEQGDPERLGADLCSLVAEKKTLTSEPSHMMGEISFEDLFKMTAPKDSKVHTTPDNIPEASKEVKLPIRWGKSLSEDQPEVKLENGDSLLEEAMPGIVGGFDRNQKADVEHLMCSLNHLTGEASRILQKDGASGVTLVGNGSHQLDKKTETFLLNADSGVGKVRTSSNGAQNVKGLADQFRTMNDQSAREIPCKQSNSLTPRSFLDETLGENITDIKDLIDCFKQSGALSHNSFICTDSEQVSSRGSPERAQPRANLQDFDTKRGQASLKTHAMGKESNKLNGGPSTGIPFMTCSELSENEQDSISDFSASDYIKSKPIAQVPIPANKKDLDSTLTTNFAKERSTKNKALVRFLLRNVPDSQIMSAFEDCGPIMKIQQISSGSIFKDVYLHFKEREGLEKALKKTDLMVKGADVTVQAASFVENEPSRIFIPELIGDPDVPAAQVKNPTRTVKIKQLTDDISSHQLKEALAFCGSGISNFYLGSSSCVAYVEFETEDSKERAIAKHSIHVSGKQLLIFRIDAPRTTVVRISNFGDSKGGIHRICRSYGEVKRIVDRYLGSMDMHFKLCEWPNMLHILNRLNGMEVDGHQLLAQPAPVFPPEILQALWSQPDERKYVIAAMCSLAKNVGDPIDMTHFLDLTVKRYGL</sequence>
<dbReference type="CDD" id="cd00590">
    <property type="entry name" value="RRM_SF"/>
    <property type="match status" value="1"/>
</dbReference>
<protein>
    <recommendedName>
        <fullName evidence="2">RRM domain-containing protein</fullName>
    </recommendedName>
</protein>
<evidence type="ECO:0000259" key="2">
    <source>
        <dbReference type="SMART" id="SM00360"/>
    </source>
</evidence>
<dbReference type="Gene3D" id="3.30.70.330">
    <property type="match status" value="1"/>
</dbReference>
<dbReference type="SMART" id="SM00360">
    <property type="entry name" value="RRM"/>
    <property type="match status" value="2"/>
</dbReference>
<feature type="domain" description="RRM" evidence="2">
    <location>
        <begin position="557"/>
        <end position="624"/>
    </location>
</feature>
<feature type="compositionally biased region" description="Polar residues" evidence="1">
    <location>
        <begin position="94"/>
        <end position="104"/>
    </location>
</feature>
<reference evidence="3" key="1">
    <citation type="submission" date="2018-02" db="EMBL/GenBank/DDBJ databases">
        <authorList>
            <person name="Cohen D.B."/>
            <person name="Kent A.D."/>
        </authorList>
    </citation>
    <scope>NUCLEOTIDE SEQUENCE</scope>
</reference>
<gene>
    <name evidence="3" type="ORF">FSB_LOCUS12786</name>
</gene>
<feature type="domain" description="RRM" evidence="2">
    <location>
        <begin position="454"/>
        <end position="523"/>
    </location>
</feature>
<organism evidence="3">
    <name type="scientific">Fagus sylvatica</name>
    <name type="common">Beechnut</name>
    <dbReference type="NCBI Taxonomy" id="28930"/>
    <lineage>
        <taxon>Eukaryota</taxon>
        <taxon>Viridiplantae</taxon>
        <taxon>Streptophyta</taxon>
        <taxon>Embryophyta</taxon>
        <taxon>Tracheophyta</taxon>
        <taxon>Spermatophyta</taxon>
        <taxon>Magnoliopsida</taxon>
        <taxon>eudicotyledons</taxon>
        <taxon>Gunneridae</taxon>
        <taxon>Pentapetalae</taxon>
        <taxon>rosids</taxon>
        <taxon>fabids</taxon>
        <taxon>Fagales</taxon>
        <taxon>Fagaceae</taxon>
        <taxon>Fagus</taxon>
    </lineage>
</organism>
<proteinExistence type="predicted"/>
<feature type="compositionally biased region" description="Polar residues" evidence="1">
    <location>
        <begin position="61"/>
        <end position="70"/>
    </location>
</feature>
<name>A0A2N9FDQ4_FAGSY</name>
<dbReference type="InterPro" id="IPR035979">
    <property type="entry name" value="RBD_domain_sf"/>
</dbReference>
<feature type="compositionally biased region" description="Basic and acidic residues" evidence="1">
    <location>
        <begin position="71"/>
        <end position="84"/>
    </location>
</feature>
<dbReference type="InterPro" id="IPR012677">
    <property type="entry name" value="Nucleotide-bd_a/b_plait_sf"/>
</dbReference>
<dbReference type="EMBL" id="OIVN01000740">
    <property type="protein sequence ID" value="SPC84904.1"/>
    <property type="molecule type" value="Genomic_DNA"/>
</dbReference>
<feature type="region of interest" description="Disordered" evidence="1">
    <location>
        <begin position="40"/>
        <end position="84"/>
    </location>
</feature>
<dbReference type="PANTHER" id="PTHR34568:SF5">
    <property type="entry name" value="RNA-BINDING (RRM_RBD_RNP MOTIFS) FAMILY PROTEIN"/>
    <property type="match status" value="1"/>
</dbReference>
<dbReference type="GO" id="GO:0003723">
    <property type="term" value="F:RNA binding"/>
    <property type="evidence" value="ECO:0007669"/>
    <property type="project" value="InterPro"/>
</dbReference>
<feature type="region of interest" description="Disordered" evidence="1">
    <location>
        <begin position="93"/>
        <end position="112"/>
    </location>
</feature>
<dbReference type="PANTHER" id="PTHR34568">
    <property type="entry name" value="RRM DOMAIN-CONTAINING PROTEIN"/>
    <property type="match status" value="1"/>
</dbReference>
<dbReference type="InterPro" id="IPR058942">
    <property type="entry name" value="AT3G52170-like"/>
</dbReference>
<feature type="compositionally biased region" description="Basic and acidic residues" evidence="1">
    <location>
        <begin position="48"/>
        <end position="59"/>
    </location>
</feature>
<dbReference type="SUPFAM" id="SSF54928">
    <property type="entry name" value="RNA-binding domain, RBD"/>
    <property type="match status" value="1"/>
</dbReference>
<evidence type="ECO:0000313" key="3">
    <source>
        <dbReference type="EMBL" id="SPC84904.1"/>
    </source>
</evidence>
<evidence type="ECO:0000256" key="1">
    <source>
        <dbReference type="SAM" id="MobiDB-lite"/>
    </source>
</evidence>
<accession>A0A2N9FDQ4</accession>